<dbReference type="Pfam" id="PF07755">
    <property type="entry name" value="DUF1611"/>
    <property type="match status" value="1"/>
</dbReference>
<evidence type="ECO:0000259" key="1">
    <source>
        <dbReference type="Pfam" id="PF07755"/>
    </source>
</evidence>
<sequence length="351" mass="38556">MDKAIVFTHNLLAENFAKTCHGLLRGTERFEILSVIDAAHEGKDAGTILNGSPLGIPVYSSIAQFFKHSNERPEFCIVGVAFPGGVLPEDCRKELLAAMDHGLSIICGLHHYLSEDPEFQSSAKNNKVKLIDIRKPRPVPELHFWTGEILEVTTPVIAILGSDCAVGKRTTARFIMEVCRSRGIKTEMIYTGQTGWMQGYNHGFIFDATPNDFVSGEVERVILECVDVSKPDLILLEGQSSLRNPSGPCGSEFLLSGNAKGAVLVHSPGRKYFVDMEELGLQIPEIEDEIELIQNYGSKVIGVGLNEEGCDMGQLRSVQRTISKKMNIPVVLPLTDGVNKIVDGIQTFMNQ</sequence>
<dbReference type="InterPro" id="IPR035402">
    <property type="entry name" value="DgcN-like_N"/>
</dbReference>
<evidence type="ECO:0000313" key="3">
    <source>
        <dbReference type="EMBL" id="CUV10163.1"/>
    </source>
</evidence>
<dbReference type="InterPro" id="IPR027417">
    <property type="entry name" value="P-loop_NTPase"/>
</dbReference>
<feature type="domain" description="D-glutamate N-acetyltransferase-like C-terminal" evidence="1">
    <location>
        <begin position="143"/>
        <end position="342"/>
    </location>
</feature>
<dbReference type="AlphaFoldDB" id="A0A160VHL1"/>
<dbReference type="InterPro" id="IPR011669">
    <property type="entry name" value="DgcN-like"/>
</dbReference>
<name>A0A160VHL1_9ZZZZ</name>
<dbReference type="Pfam" id="PF17396">
    <property type="entry name" value="DUF1611_N"/>
    <property type="match status" value="1"/>
</dbReference>
<organism evidence="3">
    <name type="scientific">hydrothermal vent metagenome</name>
    <dbReference type="NCBI Taxonomy" id="652676"/>
    <lineage>
        <taxon>unclassified sequences</taxon>
        <taxon>metagenomes</taxon>
        <taxon>ecological metagenomes</taxon>
    </lineage>
</organism>
<dbReference type="InterPro" id="IPR035086">
    <property type="entry name" value="DgcN-like_C"/>
</dbReference>
<dbReference type="Gene3D" id="3.40.50.300">
    <property type="entry name" value="P-loop containing nucleotide triphosphate hydrolases"/>
    <property type="match status" value="1"/>
</dbReference>
<gene>
    <name evidence="3" type="ORF">MGWOODY_Mmi188</name>
</gene>
<protein>
    <submittedName>
        <fullName evidence="3">EBNA-1 nuclear protein</fullName>
    </submittedName>
</protein>
<proteinExistence type="predicted"/>
<reference evidence="3" key="1">
    <citation type="submission" date="2015-10" db="EMBL/GenBank/DDBJ databases">
        <authorList>
            <person name="Gilbert D.G."/>
        </authorList>
    </citation>
    <scope>NUCLEOTIDE SEQUENCE</scope>
</reference>
<dbReference type="PIRSF" id="PIRSF026760">
    <property type="entry name" value="UCP026760"/>
    <property type="match status" value="1"/>
</dbReference>
<dbReference type="SUPFAM" id="SSF52540">
    <property type="entry name" value="P-loop containing nucleoside triphosphate hydrolases"/>
    <property type="match status" value="1"/>
</dbReference>
<dbReference type="PANTHER" id="PTHR40690">
    <property type="entry name" value="GLL3100 PROTEIN"/>
    <property type="match status" value="1"/>
</dbReference>
<dbReference type="PANTHER" id="PTHR40690:SF1">
    <property type="entry name" value="DUF1611 DOMAIN-CONTAINING PROTEIN"/>
    <property type="match status" value="1"/>
</dbReference>
<dbReference type="Gene3D" id="3.40.50.720">
    <property type="entry name" value="NAD(P)-binding Rossmann-like Domain"/>
    <property type="match status" value="1"/>
</dbReference>
<accession>A0A160VHL1</accession>
<evidence type="ECO:0000259" key="2">
    <source>
        <dbReference type="Pfam" id="PF17396"/>
    </source>
</evidence>
<dbReference type="EMBL" id="FAXC01000369">
    <property type="protein sequence ID" value="CUV10163.1"/>
    <property type="molecule type" value="Genomic_DNA"/>
</dbReference>
<feature type="domain" description="D-glutamate N-acetyltransferase-like N-terminal" evidence="2">
    <location>
        <begin position="40"/>
        <end position="136"/>
    </location>
</feature>